<dbReference type="SUPFAM" id="SSF48498">
    <property type="entry name" value="Tetracyclin repressor-like, C-terminal domain"/>
    <property type="match status" value="1"/>
</dbReference>
<gene>
    <name evidence="4" type="ORF">ACFO3J_12960</name>
</gene>
<keyword evidence="1 2" id="KW-0238">DNA-binding</keyword>
<evidence type="ECO:0000256" key="1">
    <source>
        <dbReference type="ARBA" id="ARBA00023125"/>
    </source>
</evidence>
<organism evidence="4 5">
    <name type="scientific">Streptomyces polygonati</name>
    <dbReference type="NCBI Taxonomy" id="1617087"/>
    <lineage>
        <taxon>Bacteria</taxon>
        <taxon>Bacillati</taxon>
        <taxon>Actinomycetota</taxon>
        <taxon>Actinomycetes</taxon>
        <taxon>Kitasatosporales</taxon>
        <taxon>Streptomycetaceae</taxon>
        <taxon>Streptomyces</taxon>
    </lineage>
</organism>
<name>A0ABV8HK63_9ACTN</name>
<dbReference type="PANTHER" id="PTHR30055">
    <property type="entry name" value="HTH-TYPE TRANSCRIPTIONAL REGULATOR RUTR"/>
    <property type="match status" value="1"/>
</dbReference>
<dbReference type="PANTHER" id="PTHR30055:SF200">
    <property type="entry name" value="HTH-TYPE TRANSCRIPTIONAL REPRESSOR BDCR"/>
    <property type="match status" value="1"/>
</dbReference>
<dbReference type="Proteomes" id="UP001595765">
    <property type="component" value="Unassembled WGS sequence"/>
</dbReference>
<dbReference type="InterPro" id="IPR036271">
    <property type="entry name" value="Tet_transcr_reg_TetR-rel_C_sf"/>
</dbReference>
<dbReference type="PRINTS" id="PR00455">
    <property type="entry name" value="HTHTETR"/>
</dbReference>
<dbReference type="Gene3D" id="1.10.357.10">
    <property type="entry name" value="Tetracycline Repressor, domain 2"/>
    <property type="match status" value="1"/>
</dbReference>
<feature type="domain" description="HTH tetR-type" evidence="3">
    <location>
        <begin position="8"/>
        <end position="68"/>
    </location>
</feature>
<dbReference type="SUPFAM" id="SSF46689">
    <property type="entry name" value="Homeodomain-like"/>
    <property type="match status" value="1"/>
</dbReference>
<evidence type="ECO:0000313" key="5">
    <source>
        <dbReference type="Proteomes" id="UP001595765"/>
    </source>
</evidence>
<dbReference type="InterPro" id="IPR009057">
    <property type="entry name" value="Homeodomain-like_sf"/>
</dbReference>
<proteinExistence type="predicted"/>
<dbReference type="PROSITE" id="PS50977">
    <property type="entry name" value="HTH_TETR_2"/>
    <property type="match status" value="1"/>
</dbReference>
<evidence type="ECO:0000256" key="2">
    <source>
        <dbReference type="PROSITE-ProRule" id="PRU00335"/>
    </source>
</evidence>
<comment type="caution">
    <text evidence="4">The sequence shown here is derived from an EMBL/GenBank/DDBJ whole genome shotgun (WGS) entry which is preliminary data.</text>
</comment>
<reference evidence="5" key="1">
    <citation type="journal article" date="2019" name="Int. J. Syst. Evol. Microbiol.">
        <title>The Global Catalogue of Microorganisms (GCM) 10K type strain sequencing project: providing services to taxonomists for standard genome sequencing and annotation.</title>
        <authorList>
            <consortium name="The Broad Institute Genomics Platform"/>
            <consortium name="The Broad Institute Genome Sequencing Center for Infectious Disease"/>
            <person name="Wu L."/>
            <person name="Ma J."/>
        </authorList>
    </citation>
    <scope>NUCLEOTIDE SEQUENCE [LARGE SCALE GENOMIC DNA]</scope>
    <source>
        <strain evidence="5">CGMCC 4.7237</strain>
    </source>
</reference>
<dbReference type="Pfam" id="PF00440">
    <property type="entry name" value="TetR_N"/>
    <property type="match status" value="1"/>
</dbReference>
<dbReference type="RefSeq" id="WP_386429316.1">
    <property type="nucleotide sequence ID" value="NZ_JBHSBB010000010.1"/>
</dbReference>
<keyword evidence="5" id="KW-1185">Reference proteome</keyword>
<evidence type="ECO:0000259" key="3">
    <source>
        <dbReference type="PROSITE" id="PS50977"/>
    </source>
</evidence>
<accession>A0ABV8HK63</accession>
<feature type="DNA-binding region" description="H-T-H motif" evidence="2">
    <location>
        <begin position="31"/>
        <end position="50"/>
    </location>
</feature>
<dbReference type="InterPro" id="IPR050109">
    <property type="entry name" value="HTH-type_TetR-like_transc_reg"/>
</dbReference>
<protein>
    <submittedName>
        <fullName evidence="4">TetR/AcrR family transcriptional regulator</fullName>
    </submittedName>
</protein>
<sequence length="198" mass="21236">MSGSSGVDRVRERIVETAGELFTSRGINATGVDLICESAGVSKRSMYQRFASKDELVAVYLADMVESLRKEYLPDDEAVLTPVERILAVFAAAQRGSRDEYFRGCRLLNASAELADPEHPGRLIAAGGKLDIQAYFAEQAAEAGARDPGALAEHLAILFDGGFSYALVRRTTMPIGVLAAARALIETHLAEVPPPAGR</sequence>
<dbReference type="EMBL" id="JBHSBB010000010">
    <property type="protein sequence ID" value="MFC4032389.1"/>
    <property type="molecule type" value="Genomic_DNA"/>
</dbReference>
<dbReference type="InterPro" id="IPR001647">
    <property type="entry name" value="HTH_TetR"/>
</dbReference>
<evidence type="ECO:0000313" key="4">
    <source>
        <dbReference type="EMBL" id="MFC4032389.1"/>
    </source>
</evidence>